<dbReference type="Pfam" id="PF19328">
    <property type="entry name" value="DAP_DH_C"/>
    <property type="match status" value="1"/>
</dbReference>
<dbReference type="Proteomes" id="UP000184080">
    <property type="component" value="Unassembled WGS sequence"/>
</dbReference>
<accession>A0A1M6C3X8</accession>
<evidence type="ECO:0000259" key="4">
    <source>
        <dbReference type="Pfam" id="PF19328"/>
    </source>
</evidence>
<dbReference type="AlphaFoldDB" id="A0A1M6C3X8"/>
<dbReference type="RefSeq" id="WP_073004189.1">
    <property type="nucleotide sequence ID" value="NZ_FQZO01000001.1"/>
</dbReference>
<sequence length="342" mass="37689">MREKIRVIQYGCGKMGIYFLRYLYEKGAEIVGAIDLNPALEGKDVGEVAGLGFKINVPISSNPEKVFNECDADVCIIATRSLVEDVYDAFELAAKHGVNAISTCEEAFYPWNTAPSLTNKLDRLAKENNCTLAGSGYQDVYWGNLITTLAGSSHNIQRIEGVSSYNVEDYGIALAEVHGAGLSIEEFEKEIAQNDSLPSFMWNANEWLCSQFGWTIKSTEQKLVPTTHGKDIKSETLGKVIPAGHATGMSAIVTTITNQGPVIVSECIGKVYGEGEIDRNDWKILGEPNTEVKIARPSTVELTCATIVNRIPQLIEAPAGFYTTEKMPPARYRTYPLHYYVR</sequence>
<evidence type="ECO:0000256" key="2">
    <source>
        <dbReference type="ARBA" id="ARBA00023002"/>
    </source>
</evidence>
<protein>
    <submittedName>
        <fullName evidence="5">2,4-diaminopentanoate:NAD(P)+ oxidoreductase</fullName>
    </submittedName>
</protein>
<dbReference type="STRING" id="1121298.SAMN05444401_0993"/>
<evidence type="ECO:0000313" key="5">
    <source>
        <dbReference type="EMBL" id="SHI55765.1"/>
    </source>
</evidence>
<dbReference type="OrthoDB" id="9767616at2"/>
<proteinExistence type="predicted"/>
<dbReference type="InterPro" id="IPR036291">
    <property type="entry name" value="NAD(P)-bd_dom_sf"/>
</dbReference>
<dbReference type="EMBL" id="FQZO01000001">
    <property type="protein sequence ID" value="SHI55765.1"/>
    <property type="molecule type" value="Genomic_DNA"/>
</dbReference>
<evidence type="ECO:0000259" key="3">
    <source>
        <dbReference type="Pfam" id="PF01113"/>
    </source>
</evidence>
<gene>
    <name evidence="5" type="ORF">SAMN05444401_0993</name>
</gene>
<organism evidence="5 6">
    <name type="scientific">Clostridium amylolyticum</name>
    <dbReference type="NCBI Taxonomy" id="1121298"/>
    <lineage>
        <taxon>Bacteria</taxon>
        <taxon>Bacillati</taxon>
        <taxon>Bacillota</taxon>
        <taxon>Clostridia</taxon>
        <taxon>Eubacteriales</taxon>
        <taxon>Clostridiaceae</taxon>
        <taxon>Clostridium</taxon>
    </lineage>
</organism>
<reference evidence="5 6" key="1">
    <citation type="submission" date="2016-11" db="EMBL/GenBank/DDBJ databases">
        <authorList>
            <person name="Jaros S."/>
            <person name="Januszkiewicz K."/>
            <person name="Wedrychowicz H."/>
        </authorList>
    </citation>
    <scope>NUCLEOTIDE SEQUENCE [LARGE SCALE GENOMIC DNA]</scope>
    <source>
        <strain evidence="5 6">DSM 21864</strain>
    </source>
</reference>
<keyword evidence="6" id="KW-1185">Reference proteome</keyword>
<dbReference type="InterPro" id="IPR000846">
    <property type="entry name" value="DapB_N"/>
</dbReference>
<feature type="domain" description="2,4-diaminopentanoate dehydrogenase C-terminal" evidence="4">
    <location>
        <begin position="144"/>
        <end position="328"/>
    </location>
</feature>
<dbReference type="GO" id="GO:0008839">
    <property type="term" value="F:4-hydroxy-tetrahydrodipicolinate reductase"/>
    <property type="evidence" value="ECO:0007669"/>
    <property type="project" value="InterPro"/>
</dbReference>
<dbReference type="CDD" id="cd24146">
    <property type="entry name" value="nat-AmDH_N_like"/>
    <property type="match status" value="1"/>
</dbReference>
<dbReference type="Pfam" id="PF01113">
    <property type="entry name" value="DapB_N"/>
    <property type="match status" value="1"/>
</dbReference>
<dbReference type="SUPFAM" id="SSF51735">
    <property type="entry name" value="NAD(P)-binding Rossmann-fold domains"/>
    <property type="match status" value="1"/>
</dbReference>
<keyword evidence="1" id="KW-0521">NADP</keyword>
<dbReference type="GO" id="GO:0009089">
    <property type="term" value="P:lysine biosynthetic process via diaminopimelate"/>
    <property type="evidence" value="ECO:0007669"/>
    <property type="project" value="InterPro"/>
</dbReference>
<evidence type="ECO:0000313" key="6">
    <source>
        <dbReference type="Proteomes" id="UP000184080"/>
    </source>
</evidence>
<evidence type="ECO:0000256" key="1">
    <source>
        <dbReference type="ARBA" id="ARBA00022857"/>
    </source>
</evidence>
<keyword evidence="2" id="KW-0560">Oxidoreductase</keyword>
<feature type="domain" description="Dihydrodipicolinate reductase N-terminal" evidence="3">
    <location>
        <begin position="5"/>
        <end position="102"/>
    </location>
</feature>
<dbReference type="InterPro" id="IPR045760">
    <property type="entry name" value="DAP_DH_C"/>
</dbReference>
<name>A0A1M6C3X8_9CLOT</name>
<dbReference type="Gene3D" id="3.40.50.720">
    <property type="entry name" value="NAD(P)-binding Rossmann-like Domain"/>
    <property type="match status" value="1"/>
</dbReference>